<name>A0A852YXP1_9ACTN</name>
<dbReference type="Proteomes" id="UP000548304">
    <property type="component" value="Unassembled WGS sequence"/>
</dbReference>
<sequence length="180" mass="20202">MIDPERTCCVVDALEDKVILWHVHTGADLGMSRMTGAWTVATDDPDTVALLVTRRRALVTSRGVAELERLEVPVVEHIDPEGTLDNIELVRDELQSHYERHPNRRTLVAPSWPRLPEPIDVRRPPTVATEAPKGAALAVARWLAGVATTWERIESERLVRKYMPGGPERRVAPLAVRERS</sequence>
<dbReference type="EMBL" id="JACBYW010000001">
    <property type="protein sequence ID" value="NYH77715.1"/>
    <property type="molecule type" value="Genomic_DNA"/>
</dbReference>
<gene>
    <name evidence="1" type="ORF">FHR84_001029</name>
</gene>
<dbReference type="AlphaFoldDB" id="A0A852YXP1"/>
<organism evidence="1 2">
    <name type="scientific">Actinopolyspora biskrensis</name>
    <dbReference type="NCBI Taxonomy" id="1470178"/>
    <lineage>
        <taxon>Bacteria</taxon>
        <taxon>Bacillati</taxon>
        <taxon>Actinomycetota</taxon>
        <taxon>Actinomycetes</taxon>
        <taxon>Actinopolysporales</taxon>
        <taxon>Actinopolysporaceae</taxon>
        <taxon>Actinopolyspora</taxon>
    </lineage>
</organism>
<accession>A0A852YXP1</accession>
<evidence type="ECO:0000313" key="2">
    <source>
        <dbReference type="Proteomes" id="UP000548304"/>
    </source>
</evidence>
<dbReference type="RefSeq" id="WP_179534197.1">
    <property type="nucleotide sequence ID" value="NZ_JACBYW010000001.1"/>
</dbReference>
<protein>
    <submittedName>
        <fullName evidence="1">Uncharacterized protein</fullName>
    </submittedName>
</protein>
<evidence type="ECO:0000313" key="1">
    <source>
        <dbReference type="EMBL" id="NYH77715.1"/>
    </source>
</evidence>
<comment type="caution">
    <text evidence="1">The sequence shown here is derived from an EMBL/GenBank/DDBJ whole genome shotgun (WGS) entry which is preliminary data.</text>
</comment>
<keyword evidence="2" id="KW-1185">Reference proteome</keyword>
<reference evidence="1 2" key="1">
    <citation type="submission" date="2020-07" db="EMBL/GenBank/DDBJ databases">
        <title>Genomic Encyclopedia of Type Strains, Phase III (KMG-III): the genomes of soil and plant-associated and newly described type strains.</title>
        <authorList>
            <person name="Whitman W."/>
        </authorList>
    </citation>
    <scope>NUCLEOTIDE SEQUENCE [LARGE SCALE GENOMIC DNA]</scope>
    <source>
        <strain evidence="1 2">CECT 8576</strain>
    </source>
</reference>
<proteinExistence type="predicted"/>